<reference evidence="1 2" key="1">
    <citation type="submission" date="2021-06" db="EMBL/GenBank/DDBJ databases">
        <title>Caerostris extrusa draft genome.</title>
        <authorList>
            <person name="Kono N."/>
            <person name="Arakawa K."/>
        </authorList>
    </citation>
    <scope>NUCLEOTIDE SEQUENCE [LARGE SCALE GENOMIC DNA]</scope>
</reference>
<evidence type="ECO:0000313" key="2">
    <source>
        <dbReference type="Proteomes" id="UP001054945"/>
    </source>
</evidence>
<sequence>MSLSGESPGGGGGYSYDRLFLDFLNVRQNESMIEWQLVFVVASNARRISVIVRANENSGCAPRDNSWEAAASQTSAWAPRHVRISNAGHVLPGNQSPLREINWKTPNAMHTHAPSDQKVVYVRPGKYLVTIKSV</sequence>
<name>A0AAV4T5Y3_CAEEX</name>
<proteinExistence type="predicted"/>
<dbReference type="AlphaFoldDB" id="A0AAV4T5Y3"/>
<comment type="caution">
    <text evidence="1">The sequence shown here is derived from an EMBL/GenBank/DDBJ whole genome shotgun (WGS) entry which is preliminary data.</text>
</comment>
<dbReference type="Proteomes" id="UP001054945">
    <property type="component" value="Unassembled WGS sequence"/>
</dbReference>
<evidence type="ECO:0000313" key="1">
    <source>
        <dbReference type="EMBL" id="GIY40852.1"/>
    </source>
</evidence>
<organism evidence="1 2">
    <name type="scientific">Caerostris extrusa</name>
    <name type="common">Bark spider</name>
    <name type="synonym">Caerostris bankana</name>
    <dbReference type="NCBI Taxonomy" id="172846"/>
    <lineage>
        <taxon>Eukaryota</taxon>
        <taxon>Metazoa</taxon>
        <taxon>Ecdysozoa</taxon>
        <taxon>Arthropoda</taxon>
        <taxon>Chelicerata</taxon>
        <taxon>Arachnida</taxon>
        <taxon>Araneae</taxon>
        <taxon>Araneomorphae</taxon>
        <taxon>Entelegynae</taxon>
        <taxon>Araneoidea</taxon>
        <taxon>Araneidae</taxon>
        <taxon>Caerostris</taxon>
    </lineage>
</organism>
<keyword evidence="2" id="KW-1185">Reference proteome</keyword>
<protein>
    <submittedName>
        <fullName evidence="1">Uncharacterized protein</fullName>
    </submittedName>
</protein>
<gene>
    <name evidence="1" type="ORF">CEXT_668661</name>
</gene>
<dbReference type="EMBL" id="BPLR01010669">
    <property type="protein sequence ID" value="GIY40852.1"/>
    <property type="molecule type" value="Genomic_DNA"/>
</dbReference>
<accession>A0AAV4T5Y3</accession>